<dbReference type="InterPro" id="IPR029063">
    <property type="entry name" value="SAM-dependent_MTases_sf"/>
</dbReference>
<dbReference type="RefSeq" id="WP_350782875.1">
    <property type="nucleotide sequence ID" value="NZ_JBEPEK010000137.1"/>
</dbReference>
<sequence>MAYTTPDEWDAHYTNGMKFRQLGDTERQLLAAHARAPEKGLALDIGCGLGDLARHLADIGYTVDAIDFAPAALTHAQDHTPTDLAVTYLVHDIDRDGTDGLPHPAYDLIIFRLSWAFVRDRTRVMNRLRERLRPGGTFVVITPTAANVPDDRRDIALEEEELGLLCEGWHVAERHDADGLAFILLRGPA</sequence>
<dbReference type="EC" id="2.1.-.-" evidence="1"/>
<keyword evidence="1" id="KW-0808">Transferase</keyword>
<keyword evidence="2" id="KW-1185">Reference proteome</keyword>
<accession>A0ABV1WYK0</accession>
<dbReference type="CDD" id="cd02440">
    <property type="entry name" value="AdoMet_MTases"/>
    <property type="match status" value="1"/>
</dbReference>
<comment type="caution">
    <text evidence="1">The sequence shown here is derived from an EMBL/GenBank/DDBJ whole genome shotgun (WGS) entry which is preliminary data.</text>
</comment>
<dbReference type="EMBL" id="JBEPEK010000137">
    <property type="protein sequence ID" value="MER7181781.1"/>
    <property type="molecule type" value="Genomic_DNA"/>
</dbReference>
<evidence type="ECO:0000313" key="2">
    <source>
        <dbReference type="Proteomes" id="UP001474181"/>
    </source>
</evidence>
<organism evidence="1 2">
    <name type="scientific">Streptomyces hyaluromycini</name>
    <dbReference type="NCBI Taxonomy" id="1377993"/>
    <lineage>
        <taxon>Bacteria</taxon>
        <taxon>Bacillati</taxon>
        <taxon>Actinomycetota</taxon>
        <taxon>Actinomycetes</taxon>
        <taxon>Kitasatosporales</taxon>
        <taxon>Streptomycetaceae</taxon>
        <taxon>Streptomyces</taxon>
    </lineage>
</organism>
<dbReference type="GO" id="GO:0032259">
    <property type="term" value="P:methylation"/>
    <property type="evidence" value="ECO:0007669"/>
    <property type="project" value="UniProtKB-KW"/>
</dbReference>
<dbReference type="Proteomes" id="UP001474181">
    <property type="component" value="Unassembled WGS sequence"/>
</dbReference>
<dbReference type="Gene3D" id="3.40.50.150">
    <property type="entry name" value="Vaccinia Virus protein VP39"/>
    <property type="match status" value="1"/>
</dbReference>
<reference evidence="1 2" key="1">
    <citation type="submission" date="2024-06" db="EMBL/GenBank/DDBJ databases">
        <title>The Natural Products Discovery Center: Release of the First 8490 Sequenced Strains for Exploring Actinobacteria Biosynthetic Diversity.</title>
        <authorList>
            <person name="Kalkreuter E."/>
            <person name="Kautsar S.A."/>
            <person name="Yang D."/>
            <person name="Bader C.D."/>
            <person name="Teijaro C.N."/>
            <person name="Fluegel L."/>
            <person name="Davis C.M."/>
            <person name="Simpson J.R."/>
            <person name="Lauterbach L."/>
            <person name="Steele A.D."/>
            <person name="Gui C."/>
            <person name="Meng S."/>
            <person name="Li G."/>
            <person name="Viehrig K."/>
            <person name="Ye F."/>
            <person name="Su P."/>
            <person name="Kiefer A.F."/>
            <person name="Nichols A."/>
            <person name="Cepeda A.J."/>
            <person name="Yan W."/>
            <person name="Fan B."/>
            <person name="Jiang Y."/>
            <person name="Adhikari A."/>
            <person name="Zheng C.-J."/>
            <person name="Schuster L."/>
            <person name="Cowan T.M."/>
            <person name="Smanski M.J."/>
            <person name="Chevrette M.G."/>
            <person name="De Carvalho L.P.S."/>
            <person name="Shen B."/>
        </authorList>
    </citation>
    <scope>NUCLEOTIDE SEQUENCE [LARGE SCALE GENOMIC DNA]</scope>
    <source>
        <strain evidence="1 2">NPDC000234</strain>
    </source>
</reference>
<proteinExistence type="predicted"/>
<protein>
    <submittedName>
        <fullName evidence="1">Class I SAM-dependent methyltransferase</fullName>
        <ecNumber evidence="1">2.1.-.-</ecNumber>
    </submittedName>
</protein>
<dbReference type="SUPFAM" id="SSF53335">
    <property type="entry name" value="S-adenosyl-L-methionine-dependent methyltransferases"/>
    <property type="match status" value="1"/>
</dbReference>
<keyword evidence="1" id="KW-0489">Methyltransferase</keyword>
<name>A0ABV1WYK0_9ACTN</name>
<gene>
    <name evidence="1" type="ORF">ABT404_20245</name>
</gene>
<dbReference type="PANTHER" id="PTHR43861">
    <property type="entry name" value="TRANS-ACONITATE 2-METHYLTRANSFERASE-RELATED"/>
    <property type="match status" value="1"/>
</dbReference>
<dbReference type="Pfam" id="PF13489">
    <property type="entry name" value="Methyltransf_23"/>
    <property type="match status" value="1"/>
</dbReference>
<evidence type="ECO:0000313" key="1">
    <source>
        <dbReference type="EMBL" id="MER7181781.1"/>
    </source>
</evidence>
<dbReference type="GO" id="GO:0008168">
    <property type="term" value="F:methyltransferase activity"/>
    <property type="evidence" value="ECO:0007669"/>
    <property type="project" value="UniProtKB-KW"/>
</dbReference>